<keyword evidence="9" id="KW-0010">Activator</keyword>
<evidence type="ECO:0000256" key="10">
    <source>
        <dbReference type="ARBA" id="ARBA00023163"/>
    </source>
</evidence>
<dbReference type="GO" id="GO:0007165">
    <property type="term" value="P:signal transduction"/>
    <property type="evidence" value="ECO:0007669"/>
    <property type="project" value="InterPro"/>
</dbReference>
<dbReference type="EMBL" id="JAIWYP010000007">
    <property type="protein sequence ID" value="KAH3799757.1"/>
    <property type="molecule type" value="Genomic_DNA"/>
</dbReference>
<evidence type="ECO:0000256" key="2">
    <source>
        <dbReference type="ARBA" id="ARBA00004496"/>
    </source>
</evidence>
<keyword evidence="11" id="KW-0539">Nucleus</keyword>
<comment type="caution">
    <text evidence="15">The sequence shown here is derived from an EMBL/GenBank/DDBJ whole genome shotgun (WGS) entry which is preliminary data.</text>
</comment>
<evidence type="ECO:0000259" key="14">
    <source>
        <dbReference type="Pfam" id="PF21354"/>
    </source>
</evidence>
<dbReference type="InterPro" id="IPR013801">
    <property type="entry name" value="STAT_TF_DNA-bd"/>
</dbReference>
<dbReference type="InterPro" id="IPR036860">
    <property type="entry name" value="SH2_dom_sf"/>
</dbReference>
<dbReference type="Gene3D" id="2.60.40.630">
    <property type="entry name" value="STAT transcription factor, DNA-binding domain"/>
    <property type="match status" value="1"/>
</dbReference>
<evidence type="ECO:0000313" key="15">
    <source>
        <dbReference type="EMBL" id="KAH3799757.1"/>
    </source>
</evidence>
<evidence type="ECO:0000256" key="11">
    <source>
        <dbReference type="ARBA" id="ARBA00023242"/>
    </source>
</evidence>
<evidence type="ECO:0000256" key="4">
    <source>
        <dbReference type="ARBA" id="ARBA00022490"/>
    </source>
</evidence>
<dbReference type="OrthoDB" id="6140367at2759"/>
<dbReference type="InterPro" id="IPR012345">
    <property type="entry name" value="STAT_TF_DNA-bd_N"/>
</dbReference>
<feature type="compositionally biased region" description="Polar residues" evidence="12">
    <location>
        <begin position="1044"/>
        <end position="1066"/>
    </location>
</feature>
<keyword evidence="6" id="KW-0727">SH2 domain</keyword>
<gene>
    <name evidence="15" type="ORF">DPMN_153371</name>
</gene>
<name>A0A9D4FPU1_DREPO</name>
<dbReference type="PANTHER" id="PTHR11801">
    <property type="entry name" value="SIGNAL TRANSDUCER AND ACTIVATOR OF TRANSCRIPTION"/>
    <property type="match status" value="1"/>
</dbReference>
<dbReference type="InterPro" id="IPR001217">
    <property type="entry name" value="STAT"/>
</dbReference>
<evidence type="ECO:0000256" key="12">
    <source>
        <dbReference type="SAM" id="MobiDB-lite"/>
    </source>
</evidence>
<dbReference type="GO" id="GO:0003677">
    <property type="term" value="F:DNA binding"/>
    <property type="evidence" value="ECO:0007669"/>
    <property type="project" value="UniProtKB-KW"/>
</dbReference>
<evidence type="ECO:0000256" key="9">
    <source>
        <dbReference type="ARBA" id="ARBA00023159"/>
    </source>
</evidence>
<evidence type="ECO:0000256" key="1">
    <source>
        <dbReference type="ARBA" id="ARBA00004123"/>
    </source>
</evidence>
<reference evidence="15" key="1">
    <citation type="journal article" date="2019" name="bioRxiv">
        <title>The Genome of the Zebra Mussel, Dreissena polymorpha: A Resource for Invasive Species Research.</title>
        <authorList>
            <person name="McCartney M.A."/>
            <person name="Auch B."/>
            <person name="Kono T."/>
            <person name="Mallez S."/>
            <person name="Zhang Y."/>
            <person name="Obille A."/>
            <person name="Becker A."/>
            <person name="Abrahante J.E."/>
            <person name="Garbe J."/>
            <person name="Badalamenti J.P."/>
            <person name="Herman A."/>
            <person name="Mangelson H."/>
            <person name="Liachko I."/>
            <person name="Sullivan S."/>
            <person name="Sone E.D."/>
            <person name="Koren S."/>
            <person name="Silverstein K.A.T."/>
            <person name="Beckman K.B."/>
            <person name="Gohl D.M."/>
        </authorList>
    </citation>
    <scope>NUCLEOTIDE SEQUENCE</scope>
    <source>
        <strain evidence="15">Duluth1</strain>
        <tissue evidence="15">Whole animal</tissue>
    </source>
</reference>
<evidence type="ECO:0000313" key="16">
    <source>
        <dbReference type="Proteomes" id="UP000828390"/>
    </source>
</evidence>
<evidence type="ECO:0008006" key="17">
    <source>
        <dbReference type="Google" id="ProtNLM"/>
    </source>
</evidence>
<comment type="similarity">
    <text evidence="3">Belongs to the transcription factor STAT family.</text>
</comment>
<evidence type="ECO:0000256" key="5">
    <source>
        <dbReference type="ARBA" id="ARBA00022553"/>
    </source>
</evidence>
<evidence type="ECO:0000256" key="3">
    <source>
        <dbReference type="ARBA" id="ARBA00005586"/>
    </source>
</evidence>
<dbReference type="GO" id="GO:0003700">
    <property type="term" value="F:DNA-binding transcription factor activity"/>
    <property type="evidence" value="ECO:0007669"/>
    <property type="project" value="InterPro"/>
</dbReference>
<dbReference type="GO" id="GO:0005737">
    <property type="term" value="C:cytoplasm"/>
    <property type="evidence" value="ECO:0007669"/>
    <property type="project" value="UniProtKB-SubCell"/>
</dbReference>
<accession>A0A9D4FPU1</accession>
<comment type="subcellular location">
    <subcellularLocation>
        <location evidence="2">Cytoplasm</location>
    </subcellularLocation>
    <subcellularLocation>
        <location evidence="1">Nucleus</location>
    </subcellularLocation>
</comment>
<dbReference type="GO" id="GO:0005634">
    <property type="term" value="C:nucleus"/>
    <property type="evidence" value="ECO:0007669"/>
    <property type="project" value="UniProtKB-SubCell"/>
</dbReference>
<dbReference type="Pfam" id="PF02864">
    <property type="entry name" value="STAT_bind"/>
    <property type="match status" value="1"/>
</dbReference>
<keyword evidence="8" id="KW-0238">DNA-binding</keyword>
<dbReference type="SUPFAM" id="SSF55550">
    <property type="entry name" value="SH2 domain"/>
    <property type="match status" value="1"/>
</dbReference>
<feature type="region of interest" description="Disordered" evidence="12">
    <location>
        <begin position="774"/>
        <end position="855"/>
    </location>
</feature>
<keyword evidence="7" id="KW-0805">Transcription regulation</keyword>
<feature type="compositionally biased region" description="Basic and acidic residues" evidence="12">
    <location>
        <begin position="774"/>
        <end position="793"/>
    </location>
</feature>
<evidence type="ECO:0000256" key="7">
    <source>
        <dbReference type="ARBA" id="ARBA00023015"/>
    </source>
</evidence>
<dbReference type="InterPro" id="IPR008967">
    <property type="entry name" value="p53-like_TF_DNA-bd_sf"/>
</dbReference>
<keyword evidence="4" id="KW-0963">Cytoplasm</keyword>
<protein>
    <recommendedName>
        <fullName evidence="17">Signal transducer and activator of transcription</fullName>
    </recommendedName>
</protein>
<feature type="domain" description="STAT transcription factor DNA-binding" evidence="13">
    <location>
        <begin position="363"/>
        <end position="491"/>
    </location>
</feature>
<dbReference type="Gene3D" id="1.10.238.10">
    <property type="entry name" value="EF-hand"/>
    <property type="match status" value="1"/>
</dbReference>
<proteinExistence type="inferred from homology"/>
<feature type="domain" description="Signal transducer and activator of transcription linker" evidence="14">
    <location>
        <begin position="522"/>
        <end position="601"/>
    </location>
</feature>
<reference evidence="15" key="2">
    <citation type="submission" date="2020-11" db="EMBL/GenBank/DDBJ databases">
        <authorList>
            <person name="McCartney M.A."/>
            <person name="Auch B."/>
            <person name="Kono T."/>
            <person name="Mallez S."/>
            <person name="Becker A."/>
            <person name="Gohl D.M."/>
            <person name="Silverstein K.A.T."/>
            <person name="Koren S."/>
            <person name="Bechman K.B."/>
            <person name="Herman A."/>
            <person name="Abrahante J.E."/>
            <person name="Garbe J."/>
        </authorList>
    </citation>
    <scope>NUCLEOTIDE SEQUENCE</scope>
    <source>
        <strain evidence="15">Duluth1</strain>
        <tissue evidence="15">Whole animal</tissue>
    </source>
</reference>
<keyword evidence="16" id="KW-1185">Reference proteome</keyword>
<evidence type="ECO:0000256" key="8">
    <source>
        <dbReference type="ARBA" id="ARBA00023125"/>
    </source>
</evidence>
<dbReference type="AlphaFoldDB" id="A0A9D4FPU1"/>
<evidence type="ECO:0000259" key="13">
    <source>
        <dbReference type="Pfam" id="PF02864"/>
    </source>
</evidence>
<dbReference type="Gene3D" id="3.30.505.10">
    <property type="entry name" value="SH2 domain"/>
    <property type="match status" value="1"/>
</dbReference>
<dbReference type="SUPFAM" id="SSF49417">
    <property type="entry name" value="p53-like transcription factors"/>
    <property type="match status" value="1"/>
</dbReference>
<dbReference type="Proteomes" id="UP000828390">
    <property type="component" value="Unassembled WGS sequence"/>
</dbReference>
<keyword evidence="10" id="KW-0804">Transcription</keyword>
<evidence type="ECO:0000256" key="6">
    <source>
        <dbReference type="ARBA" id="ARBA00022999"/>
    </source>
</evidence>
<keyword evidence="5" id="KW-0597">Phosphoprotein</keyword>
<dbReference type="Pfam" id="PF21354">
    <property type="entry name" value="STAT_linker"/>
    <property type="match status" value="1"/>
</dbReference>
<feature type="region of interest" description="Disordered" evidence="12">
    <location>
        <begin position="1044"/>
        <end position="1093"/>
    </location>
</feature>
<sequence length="1093" mass="124509">MEWNREEEPGMVTFINKIHQLDYGTDEKVSILYKKWTAMLAGNQIDMDIRVHMNEWYQSCYKARLQVLSQQDKVNFCNTFMDQLHAFIDKQQEVFKKYNLLDMAKNVQTQVRDGSYVDTSIACIENEHALIESTYEMETTTLCELQEVPQCDNLETDFKSLDDLKSSFDVTLGKLQESIDSYHSLQEKKETLETRLCDIEKVLKGGKQTQKVNSQTQENVKTQIKNIQQELIKKGNEITTLKSECSKQVSGLFEQFGKFKQELLVRVDQWKDQMKLQYAELYAKPDLESVSKWCARIGQFVHQILIYTWPRLENVLDDTRAAQQLNQLRARLTNDLKDLLCRTFVVSEQQHYILKCDKKNLPTVSVRILAADNRDLHNYFQGSITAYLVYDGDLNTCWNAASNTLDIQAMKKQAKMFDKNQQAFAMSKNSEYREASFKTLSLKTATKQKQFERASGKHVHEEKYRIVFLTEMNLQGNSHTIWTLSLPVVVTTGANQGLQSQASVMWECFGTDVYKLPTGDCSALPWHLVAEMLKSKMRTLCERRDLSDENMRHLKSRLLGDALRADDTEVTLKQFCFDKMEKSDSEADNPSYLQFSFWKWFMGCYNLIDRYLKDYWKDGLIEGFLSKTDASRKLEQQRPVQDGLFILRFSDTNIVDSQGLNSIFGHLTACVMILRQNASTNRTMMKILDSLDVASSKSLDKKQLANILKDTMDKNQKGNMYKVLFPNRKWEDTFQKHLQEEESQEGKQISGNIYVKPEQSWTIDLDQKLCEIEKSASKSERRNSPESDMDTHGGKRRRKRTVSDDQLSCQSSQSSWQLPQSPSQWSVCSDASRVSDHSRMSIQSPMHADNDLGSQSPMGVLNGKTVVESVIPNMDEFNTTMIPSVVASMAGDDMMVGEIQKTLESIMSPVSSIADSFQSSQNPMFLIGGTNNTTQMHYGPSNQFVSGNQTMMQQLQGGFGASCSQFTPEVQGQHNFGFTESLQSEYPTDGNNITIFIEQTSEQATSHGIQPQANADLMFEMLKKMPLEEQHKFMSLWAQTLAKSRPSTSSTRQTDSGGSYTLSSGEIQEGMDSGSIDPMFPDILAGSSSGTSN</sequence>
<organism evidence="15 16">
    <name type="scientific">Dreissena polymorpha</name>
    <name type="common">Zebra mussel</name>
    <name type="synonym">Mytilus polymorpha</name>
    <dbReference type="NCBI Taxonomy" id="45954"/>
    <lineage>
        <taxon>Eukaryota</taxon>
        <taxon>Metazoa</taxon>
        <taxon>Spiralia</taxon>
        <taxon>Lophotrochozoa</taxon>
        <taxon>Mollusca</taxon>
        <taxon>Bivalvia</taxon>
        <taxon>Autobranchia</taxon>
        <taxon>Heteroconchia</taxon>
        <taxon>Euheterodonta</taxon>
        <taxon>Imparidentia</taxon>
        <taxon>Neoheterodontei</taxon>
        <taxon>Myida</taxon>
        <taxon>Dreissenoidea</taxon>
        <taxon>Dreissenidae</taxon>
        <taxon>Dreissena</taxon>
    </lineage>
</organism>
<dbReference type="InterPro" id="IPR048988">
    <property type="entry name" value="STAT_linker"/>
</dbReference>
<feature type="compositionally biased region" description="Low complexity" evidence="12">
    <location>
        <begin position="804"/>
        <end position="826"/>
    </location>
</feature>